<evidence type="ECO:0000256" key="3">
    <source>
        <dbReference type="ARBA" id="ARBA00022525"/>
    </source>
</evidence>
<feature type="signal peptide" evidence="7">
    <location>
        <begin position="1"/>
        <end position="24"/>
    </location>
</feature>
<dbReference type="PANTHER" id="PTHR33920">
    <property type="entry name" value="THIONIN-2.1-RELATED"/>
    <property type="match status" value="1"/>
</dbReference>
<proteinExistence type="inferred from homology"/>
<dbReference type="InterPro" id="IPR001010">
    <property type="entry name" value="Thionin"/>
</dbReference>
<dbReference type="PROSITE" id="PS00271">
    <property type="entry name" value="THIONIN"/>
    <property type="match status" value="1"/>
</dbReference>
<reference evidence="8" key="1">
    <citation type="journal article" date="2014" name="Nat. Commun.">
        <title>The emerging biofuel crop Camelina sativa retains a highly undifferentiated hexaploid genome structure.</title>
        <authorList>
            <person name="Kagale S."/>
            <person name="Koh C."/>
            <person name="Nixon J."/>
            <person name="Bollina V."/>
            <person name="Clarke W.E."/>
            <person name="Tuteja R."/>
            <person name="Spillane C."/>
            <person name="Robinson S.J."/>
            <person name="Links M.G."/>
            <person name="Clarke C."/>
            <person name="Higgins E.E."/>
            <person name="Huebert T."/>
            <person name="Sharpe A.G."/>
            <person name="Parkin I.A."/>
        </authorList>
    </citation>
    <scope>NUCLEOTIDE SEQUENCE [LARGE SCALE GENOMIC DNA]</scope>
    <source>
        <strain evidence="8">cv. DH55</strain>
    </source>
</reference>
<keyword evidence="5" id="KW-0611">Plant defense</keyword>
<name>A0ABM0W2M6_CAMSA</name>
<dbReference type="PRINTS" id="PR00287">
    <property type="entry name" value="THIONIN"/>
</dbReference>
<comment type="similarity">
    <text evidence="2">Belongs to the plant thionin (TC 1.C.44) family.</text>
</comment>
<dbReference type="GeneID" id="104745316"/>
<evidence type="ECO:0000313" key="8">
    <source>
        <dbReference type="Proteomes" id="UP000694864"/>
    </source>
</evidence>
<keyword evidence="3" id="KW-0964">Secreted</keyword>
<dbReference type="Pfam" id="PF00321">
    <property type="entry name" value="Thionin"/>
    <property type="match status" value="1"/>
</dbReference>
<keyword evidence="6" id="KW-1015">Disulfide bond</keyword>
<evidence type="ECO:0000256" key="2">
    <source>
        <dbReference type="ARBA" id="ARBA00009872"/>
    </source>
</evidence>
<keyword evidence="7" id="KW-0732">Signal</keyword>
<dbReference type="SUPFAM" id="SSF57429">
    <property type="entry name" value="Crambin-like"/>
    <property type="match status" value="1"/>
</dbReference>
<evidence type="ECO:0000256" key="6">
    <source>
        <dbReference type="ARBA" id="ARBA00023157"/>
    </source>
</evidence>
<comment type="subcellular location">
    <subcellularLocation>
        <location evidence="1">Secreted</location>
    </subcellularLocation>
</comment>
<evidence type="ECO:0000256" key="1">
    <source>
        <dbReference type="ARBA" id="ARBA00004613"/>
    </source>
</evidence>
<dbReference type="RefSeq" id="XP_010464816.1">
    <property type="nucleotide sequence ID" value="XM_010466514.2"/>
</dbReference>
<dbReference type="PANTHER" id="PTHR33920:SF2">
    <property type="entry name" value="THIONIN-2.1-RELATED"/>
    <property type="match status" value="1"/>
</dbReference>
<sequence>MEGKDLIVCVLVMNLFMAHIQVDAKSCCPSSTGRNIYNTCRLAGASRAVCASLSSCKIVTGSCPNGYTYDILENEGDVVNEYCKVGCVSSVCGAVTTLQNSDASKIVNGAVEKCVNLCSTVCTKGSMNAVETATA</sequence>
<evidence type="ECO:0000313" key="9">
    <source>
        <dbReference type="RefSeq" id="XP_010464816.1"/>
    </source>
</evidence>
<protein>
    <submittedName>
        <fullName evidence="9">Probable thionin-2.4</fullName>
    </submittedName>
</protein>
<gene>
    <name evidence="9" type="primary">LOC104745316</name>
</gene>
<accession>A0ABM0W2M6</accession>
<reference evidence="9" key="2">
    <citation type="submission" date="2025-08" db="UniProtKB">
        <authorList>
            <consortium name="RefSeq"/>
        </authorList>
    </citation>
    <scope>IDENTIFICATION</scope>
    <source>
        <tissue evidence="9">Leaf</tissue>
    </source>
</reference>
<keyword evidence="8" id="KW-1185">Reference proteome</keyword>
<dbReference type="Gene3D" id="3.30.1350.10">
    <property type="entry name" value="Thionin-like"/>
    <property type="match status" value="1"/>
</dbReference>
<evidence type="ECO:0000256" key="7">
    <source>
        <dbReference type="SAM" id="SignalP"/>
    </source>
</evidence>
<dbReference type="InterPro" id="IPR036391">
    <property type="entry name" value="Thionin-like_sf"/>
</dbReference>
<organism evidence="8 9">
    <name type="scientific">Camelina sativa</name>
    <name type="common">False flax</name>
    <name type="synonym">Myagrum sativum</name>
    <dbReference type="NCBI Taxonomy" id="90675"/>
    <lineage>
        <taxon>Eukaryota</taxon>
        <taxon>Viridiplantae</taxon>
        <taxon>Streptophyta</taxon>
        <taxon>Embryophyta</taxon>
        <taxon>Tracheophyta</taxon>
        <taxon>Spermatophyta</taxon>
        <taxon>Magnoliopsida</taxon>
        <taxon>eudicotyledons</taxon>
        <taxon>Gunneridae</taxon>
        <taxon>Pentapetalae</taxon>
        <taxon>rosids</taxon>
        <taxon>malvids</taxon>
        <taxon>Brassicales</taxon>
        <taxon>Brassicaceae</taxon>
        <taxon>Camelineae</taxon>
        <taxon>Camelina</taxon>
    </lineage>
</organism>
<evidence type="ECO:0000256" key="5">
    <source>
        <dbReference type="ARBA" id="ARBA00022821"/>
    </source>
</evidence>
<feature type="chain" id="PRO_5046685659" evidence="7">
    <location>
        <begin position="25"/>
        <end position="135"/>
    </location>
</feature>
<keyword evidence="4" id="KW-0800">Toxin</keyword>
<dbReference type="Proteomes" id="UP000694864">
    <property type="component" value="Chromosome 15"/>
</dbReference>
<evidence type="ECO:0000256" key="4">
    <source>
        <dbReference type="ARBA" id="ARBA00022656"/>
    </source>
</evidence>